<gene>
    <name evidence="2" type="ORF">IW245_004736</name>
</gene>
<accession>A0A8J7KXZ6</accession>
<dbReference type="AlphaFoldDB" id="A0A8J7KXZ6"/>
<reference evidence="2" key="1">
    <citation type="submission" date="2020-11" db="EMBL/GenBank/DDBJ databases">
        <title>Sequencing the genomes of 1000 actinobacteria strains.</title>
        <authorList>
            <person name="Klenk H.-P."/>
        </authorList>
    </citation>
    <scope>NUCLEOTIDE SEQUENCE</scope>
    <source>
        <strain evidence="2">DSM 45356</strain>
    </source>
</reference>
<feature type="transmembrane region" description="Helical" evidence="1">
    <location>
        <begin position="81"/>
        <end position="100"/>
    </location>
</feature>
<evidence type="ECO:0000313" key="2">
    <source>
        <dbReference type="EMBL" id="MBG6138542.1"/>
    </source>
</evidence>
<keyword evidence="1" id="KW-0812">Transmembrane</keyword>
<name>A0A8J7KXZ6_9ACTN</name>
<feature type="transmembrane region" description="Helical" evidence="1">
    <location>
        <begin position="112"/>
        <end position="135"/>
    </location>
</feature>
<keyword evidence="1" id="KW-1133">Transmembrane helix</keyword>
<feature type="transmembrane region" description="Helical" evidence="1">
    <location>
        <begin position="12"/>
        <end position="30"/>
    </location>
</feature>
<protein>
    <submittedName>
        <fullName evidence="2">Uncharacterized protein</fullName>
    </submittedName>
</protein>
<dbReference type="RefSeq" id="WP_233473153.1">
    <property type="nucleotide sequence ID" value="NZ_BONS01000025.1"/>
</dbReference>
<keyword evidence="1" id="KW-0472">Membrane</keyword>
<comment type="caution">
    <text evidence="2">The sequence shown here is derived from an EMBL/GenBank/DDBJ whole genome shotgun (WGS) entry which is preliminary data.</text>
</comment>
<dbReference type="Proteomes" id="UP000622552">
    <property type="component" value="Unassembled WGS sequence"/>
</dbReference>
<keyword evidence="3" id="KW-1185">Reference proteome</keyword>
<proteinExistence type="predicted"/>
<dbReference type="EMBL" id="JADOUF010000001">
    <property type="protein sequence ID" value="MBG6138542.1"/>
    <property type="molecule type" value="Genomic_DNA"/>
</dbReference>
<feature type="transmembrane region" description="Helical" evidence="1">
    <location>
        <begin position="51"/>
        <end position="69"/>
    </location>
</feature>
<evidence type="ECO:0000256" key="1">
    <source>
        <dbReference type="SAM" id="Phobius"/>
    </source>
</evidence>
<evidence type="ECO:0000313" key="3">
    <source>
        <dbReference type="Proteomes" id="UP000622552"/>
    </source>
</evidence>
<sequence>MTITLSEASRNLAGIMLLTVVTIEFGGWFLTKIVRGDVPMTEFQKAFARAGHAHAGVLVIFGLVCQLLADATTLTGAAGWVARLGVPAAAILMSGGFFASSAGKDVTKPNKAIAMLWVGALCLAAGVLTLGIGLLTS</sequence>
<organism evidence="2 3">
    <name type="scientific">Longispora fulva</name>
    <dbReference type="NCBI Taxonomy" id="619741"/>
    <lineage>
        <taxon>Bacteria</taxon>
        <taxon>Bacillati</taxon>
        <taxon>Actinomycetota</taxon>
        <taxon>Actinomycetes</taxon>
        <taxon>Micromonosporales</taxon>
        <taxon>Micromonosporaceae</taxon>
        <taxon>Longispora</taxon>
    </lineage>
</organism>